<feature type="compositionally biased region" description="Low complexity" evidence="1">
    <location>
        <begin position="524"/>
        <end position="533"/>
    </location>
</feature>
<protein>
    <submittedName>
        <fullName evidence="2">Uncharacterized protein</fullName>
    </submittedName>
</protein>
<feature type="region of interest" description="Disordered" evidence="1">
    <location>
        <begin position="247"/>
        <end position="276"/>
    </location>
</feature>
<dbReference type="InterPro" id="IPR013783">
    <property type="entry name" value="Ig-like_fold"/>
</dbReference>
<dbReference type="Proteomes" id="UP000010471">
    <property type="component" value="Chromosome"/>
</dbReference>
<dbReference type="KEGG" id="mic:Mic7113_1482"/>
<dbReference type="HOGENOM" id="CLU_003800_0_0_3"/>
<dbReference type="STRING" id="1173027.Mic7113_1482"/>
<dbReference type="PATRIC" id="fig|1173027.3.peg.1648"/>
<feature type="compositionally biased region" description="Basic residues" evidence="1">
    <location>
        <begin position="44"/>
        <end position="55"/>
    </location>
</feature>
<evidence type="ECO:0000313" key="2">
    <source>
        <dbReference type="EMBL" id="AFZ17358.1"/>
    </source>
</evidence>
<keyword evidence="3" id="KW-1185">Reference proteome</keyword>
<feature type="compositionally biased region" description="Polar residues" evidence="1">
    <location>
        <begin position="251"/>
        <end position="271"/>
    </location>
</feature>
<dbReference type="RefSeq" id="WP_015181514.1">
    <property type="nucleotide sequence ID" value="NC_019738.1"/>
</dbReference>
<proteinExistence type="predicted"/>
<feature type="region of interest" description="Disordered" evidence="1">
    <location>
        <begin position="32"/>
        <end position="56"/>
    </location>
</feature>
<dbReference type="eggNOG" id="COG2067">
    <property type="taxonomic scope" value="Bacteria"/>
</dbReference>
<reference evidence="2 3" key="1">
    <citation type="submission" date="2012-06" db="EMBL/GenBank/DDBJ databases">
        <title>Finished chromosome of genome of Microcoleus sp. PCC 7113.</title>
        <authorList>
            <consortium name="US DOE Joint Genome Institute"/>
            <person name="Gugger M."/>
            <person name="Coursin T."/>
            <person name="Rippka R."/>
            <person name="Tandeau De Marsac N."/>
            <person name="Huntemann M."/>
            <person name="Wei C.-L."/>
            <person name="Han J."/>
            <person name="Detter J.C."/>
            <person name="Han C."/>
            <person name="Tapia R."/>
            <person name="Chen A."/>
            <person name="Kyrpides N."/>
            <person name="Mavromatis K."/>
            <person name="Markowitz V."/>
            <person name="Szeto E."/>
            <person name="Ivanova N."/>
            <person name="Pagani I."/>
            <person name="Pati A."/>
            <person name="Goodwin L."/>
            <person name="Nordberg H.P."/>
            <person name="Cantor M.N."/>
            <person name="Hua S.X."/>
            <person name="Woyke T."/>
            <person name="Kerfeld C.A."/>
        </authorList>
    </citation>
    <scope>NUCLEOTIDE SEQUENCE [LARGE SCALE GENOMIC DNA]</scope>
    <source>
        <strain evidence="2 3">PCC 7113</strain>
    </source>
</reference>
<dbReference type="OrthoDB" id="9773411at2"/>
<dbReference type="SUPFAM" id="SSF56935">
    <property type="entry name" value="Porins"/>
    <property type="match status" value="2"/>
</dbReference>
<evidence type="ECO:0000313" key="3">
    <source>
        <dbReference type="Proteomes" id="UP000010471"/>
    </source>
</evidence>
<sequence length="1479" mass="161717">MKSPQEKTNSKDEILRMKHEIIPRLVKEISPSTQANASHLGNKLNRKSSRRKRRLHPSELTLQTFPNRIAFYVLLSKGWFPSLSLGLLTTLLGTIGLIPTAKADELPEPPNLGLGKDEVLTTDVSLNHGLKTDIASVSVYRLTHFHQSLKDEPLNLTNEALNPSSFDKFSGDNQKIHTLTDLLKGEGEEVPQTVEIVPKNASVQSSVLRSLNIDSTAIDAPRQADSLLPRSKDSVSRSEILQRQELEVREQSQPNTDTSEAFAPQTPTEGQLENLGESARKQPILALTNDPNRVRILSPSLALKQNDAPATEAAALAPGTVRILTPQSGVTDKTSTNLVIQYNANDSVQVSVNQKPLDPKTATQQNRDEAQNLINQAWYNIPLKEGDNTLTVQAGNGTPVSIQVVVQKTALKLEIAPVGDPRVAADGRSTLTVSGRITDENGQLLSEDAVVTLTAAAGQFVGADQDKDQPGFQVMARGGQFTAQLQSSLEAQKVRIRAALEPKEEKQTGRPGEIGNAPAHYSESSSLPLSAASPPAVAQTPLEAYTQVEFVTNLRPSLVSGVINLRIGPSGTNFWGRRRDFLNPETIDDGTEFDLQGAVFATGRIGEWLFTGAYNSSRNLNETCDGITRLFRGPQFCEQQYPVTGDSSTVDYLTPSIDSVYLRFERNAGLGKEPDYVMWGDYNSNEFARESQLFTATTRQLHGFKGNYNFGNLQLTAMFSRNLQGFQRDTIAPNGTSGYYFVSRRRLVPGSENIFIETEEANRPGTVISRKPLGRGSDYEIDYDRGTILFRRPILATEFAFFDAPLSEAGAGSTLLVRKIVVTYQYEGGVESDDTNLYAGRVQYNFSQAFQQESWLAGTYLRQEQGIQDFELYGADFRVALGTNGQIIGEVAHSEHDSLFRGNVSGSAYRLEANATIVPGLLGRAYYRSVEENFSNDATLSFTPGQTRYGAAIAYSIGSSTTLRAGYDYEENFGVSPLIRTDFFDLFNPGVAVPPGTGVNNSLRTISAGVQQKIGNAALSVDFVNREREDRVGNVFTGNASQLVSRLGLPISESLTFLAQNELSLGDNDPLYPNRTTLGMDWRAYKGVTLRLAHQFFDGGILGNDSITSLDTILSHNIWDNTTITGRYSVISGFNGVTGQGAVGLNHRWTVSPGLLVNLGYEHTFSNTGIATAAGVRFAQPYTVGQTAASLALLGGDVFNIGVEYTDNPDFKASARVEHRTGSGNNNTVFSIAGAGKLSPSLTLLARYEQANFANQLIEGLKDTANLRVGLAYRDPNSDRWNALMRYEYRKNPSTIPETLLFGSGTGSTEHLFAGEAIFAPSWRWEFYGKGAVRYSNTDLANNFSNASTIFLTQLRAAYRLNYRMDLAVEGRWIGQDSPGYSETGIAVETGYYVTPDLRLALGYSFGGVDDRDFTGYRSKGGVYFNLTFKVNELFGGFGRQKVVPPQQQESLTKPVANQPTSDTPGTQSSRPSNTTSEE</sequence>
<feature type="region of interest" description="Disordered" evidence="1">
    <location>
        <begin position="499"/>
        <end position="533"/>
    </location>
</feature>
<evidence type="ECO:0000256" key="1">
    <source>
        <dbReference type="SAM" id="MobiDB-lite"/>
    </source>
</evidence>
<dbReference type="EMBL" id="CP003630">
    <property type="protein sequence ID" value="AFZ17358.1"/>
    <property type="molecule type" value="Genomic_DNA"/>
</dbReference>
<organism evidence="2 3">
    <name type="scientific">Allocoleopsis franciscana PCC 7113</name>
    <dbReference type="NCBI Taxonomy" id="1173027"/>
    <lineage>
        <taxon>Bacteria</taxon>
        <taxon>Bacillati</taxon>
        <taxon>Cyanobacteriota</taxon>
        <taxon>Cyanophyceae</taxon>
        <taxon>Coleofasciculales</taxon>
        <taxon>Coleofasciculaceae</taxon>
        <taxon>Allocoleopsis</taxon>
        <taxon>Allocoleopsis franciscana</taxon>
    </lineage>
</organism>
<feature type="compositionally biased region" description="Polar residues" evidence="1">
    <location>
        <begin position="1446"/>
        <end position="1479"/>
    </location>
</feature>
<feature type="compositionally biased region" description="Basic and acidic residues" evidence="1">
    <location>
        <begin position="499"/>
        <end position="508"/>
    </location>
</feature>
<feature type="region of interest" description="Disordered" evidence="1">
    <location>
        <begin position="1444"/>
        <end position="1479"/>
    </location>
</feature>
<accession>K9WAU5</accession>
<gene>
    <name evidence="2" type="ORF">Mic7113_1482</name>
</gene>
<dbReference type="Gene3D" id="2.60.40.10">
    <property type="entry name" value="Immunoglobulins"/>
    <property type="match status" value="1"/>
</dbReference>
<name>K9WAU5_9CYAN</name>